<dbReference type="Pfam" id="PF00126">
    <property type="entry name" value="HTH_1"/>
    <property type="match status" value="1"/>
</dbReference>
<sequence length="266" mass="29200">MTLKNDLPPLTSLLVFEAAGRLGSFSDAARELNVTREAVSRQIRALESHLGLSLFERNANNTALRDWGRHYHEAVSLHLDSLAQASRAISGEMPTVHAATDPALDDGDAACILVVDDLPANIRRLHDVLRGRYEVVAHTNAPDALDWLAAGGRADLALLDVHMTGMDGYALCRRLKADPQHARLPVIFLTNLDTPQDETEGFAAGACDYIARPFAPAVLLARIEVQLDLRKTTAALEALLERRADRLERAEALLTRMQREIADYIG</sequence>
<comment type="caution">
    <text evidence="9">The sequence shown here is derived from an EMBL/GenBank/DDBJ whole genome shotgun (WGS) entry which is preliminary data.</text>
</comment>
<dbReference type="PANTHER" id="PTHR48111">
    <property type="entry name" value="REGULATOR OF RPOS"/>
    <property type="match status" value="1"/>
</dbReference>
<keyword evidence="4" id="KW-0238">DNA-binding</keyword>
<dbReference type="SMART" id="SM00448">
    <property type="entry name" value="REC"/>
    <property type="match status" value="1"/>
</dbReference>
<evidence type="ECO:0000259" key="7">
    <source>
        <dbReference type="PROSITE" id="PS50110"/>
    </source>
</evidence>
<feature type="domain" description="HTH lysR-type" evidence="8">
    <location>
        <begin position="8"/>
        <end position="65"/>
    </location>
</feature>
<dbReference type="InterPro" id="IPR000847">
    <property type="entry name" value="LysR_HTH_N"/>
</dbReference>
<keyword evidence="10" id="KW-1185">Reference proteome</keyword>
<dbReference type="SUPFAM" id="SSF52172">
    <property type="entry name" value="CheY-like"/>
    <property type="match status" value="1"/>
</dbReference>
<dbReference type="Proteomes" id="UP001609376">
    <property type="component" value="Unassembled WGS sequence"/>
</dbReference>
<protein>
    <submittedName>
        <fullName evidence="9">Response regulator</fullName>
    </submittedName>
</protein>
<dbReference type="InterPro" id="IPR039420">
    <property type="entry name" value="WalR-like"/>
</dbReference>
<dbReference type="RefSeq" id="WP_395135387.1">
    <property type="nucleotide sequence ID" value="NZ_JBIMPR010000016.1"/>
</dbReference>
<organism evidence="9 10">
    <name type="scientific">Paracoccus broussonetiae subsp. drimophilus</name>
    <dbReference type="NCBI Taxonomy" id="3373869"/>
    <lineage>
        <taxon>Bacteria</taxon>
        <taxon>Pseudomonadati</taxon>
        <taxon>Pseudomonadota</taxon>
        <taxon>Alphaproteobacteria</taxon>
        <taxon>Rhodobacterales</taxon>
        <taxon>Paracoccaceae</taxon>
        <taxon>Paracoccus</taxon>
        <taxon>Paracoccus broussonetiae</taxon>
    </lineage>
</organism>
<keyword evidence="3" id="KW-0805">Transcription regulation</keyword>
<dbReference type="SUPFAM" id="SSF46785">
    <property type="entry name" value="Winged helix' DNA-binding domain"/>
    <property type="match status" value="1"/>
</dbReference>
<feature type="domain" description="Response regulatory" evidence="7">
    <location>
        <begin position="111"/>
        <end position="227"/>
    </location>
</feature>
<keyword evidence="2" id="KW-0902">Two-component regulatory system</keyword>
<accession>A0ABW7LRP4</accession>
<evidence type="ECO:0000256" key="5">
    <source>
        <dbReference type="ARBA" id="ARBA00023163"/>
    </source>
</evidence>
<evidence type="ECO:0000256" key="4">
    <source>
        <dbReference type="ARBA" id="ARBA00023125"/>
    </source>
</evidence>
<dbReference type="Pfam" id="PF00072">
    <property type="entry name" value="Response_reg"/>
    <property type="match status" value="1"/>
</dbReference>
<evidence type="ECO:0000256" key="1">
    <source>
        <dbReference type="ARBA" id="ARBA00022553"/>
    </source>
</evidence>
<dbReference type="PRINTS" id="PR00039">
    <property type="entry name" value="HTHLYSR"/>
</dbReference>
<dbReference type="PROSITE" id="PS50110">
    <property type="entry name" value="RESPONSE_REGULATORY"/>
    <property type="match status" value="1"/>
</dbReference>
<reference evidence="9 10" key="1">
    <citation type="submission" date="2024-10" db="EMBL/GenBank/DDBJ databases">
        <title>Paracoccus drimophilus sp. nov., a novel bacterium from corn roots in Hunan.</title>
        <authorList>
            <person name="Li X."/>
        </authorList>
    </citation>
    <scope>NUCLEOTIDE SEQUENCE [LARGE SCALE GENOMIC DNA]</scope>
    <source>
        <strain evidence="9 10">NGMCC 1.201697</strain>
    </source>
</reference>
<keyword evidence="5" id="KW-0804">Transcription</keyword>
<evidence type="ECO:0000313" key="10">
    <source>
        <dbReference type="Proteomes" id="UP001609376"/>
    </source>
</evidence>
<dbReference type="InterPro" id="IPR036388">
    <property type="entry name" value="WH-like_DNA-bd_sf"/>
</dbReference>
<dbReference type="Gene3D" id="1.10.10.10">
    <property type="entry name" value="Winged helix-like DNA-binding domain superfamily/Winged helix DNA-binding domain"/>
    <property type="match status" value="1"/>
</dbReference>
<evidence type="ECO:0000256" key="3">
    <source>
        <dbReference type="ARBA" id="ARBA00023015"/>
    </source>
</evidence>
<evidence type="ECO:0000259" key="8">
    <source>
        <dbReference type="PROSITE" id="PS50931"/>
    </source>
</evidence>
<dbReference type="PANTHER" id="PTHR48111:SF1">
    <property type="entry name" value="TWO-COMPONENT RESPONSE REGULATOR ORR33"/>
    <property type="match status" value="1"/>
</dbReference>
<dbReference type="InterPro" id="IPR011006">
    <property type="entry name" value="CheY-like_superfamily"/>
</dbReference>
<dbReference type="InterPro" id="IPR001789">
    <property type="entry name" value="Sig_transdc_resp-reg_receiver"/>
</dbReference>
<dbReference type="InterPro" id="IPR036390">
    <property type="entry name" value="WH_DNA-bd_sf"/>
</dbReference>
<keyword evidence="1 6" id="KW-0597">Phosphoprotein</keyword>
<dbReference type="EMBL" id="JBIMPR010000016">
    <property type="protein sequence ID" value="MFH5776369.1"/>
    <property type="molecule type" value="Genomic_DNA"/>
</dbReference>
<evidence type="ECO:0000313" key="9">
    <source>
        <dbReference type="EMBL" id="MFH5776369.1"/>
    </source>
</evidence>
<dbReference type="Gene3D" id="3.40.50.2300">
    <property type="match status" value="1"/>
</dbReference>
<evidence type="ECO:0000256" key="2">
    <source>
        <dbReference type="ARBA" id="ARBA00023012"/>
    </source>
</evidence>
<evidence type="ECO:0000256" key="6">
    <source>
        <dbReference type="PROSITE-ProRule" id="PRU00169"/>
    </source>
</evidence>
<dbReference type="PROSITE" id="PS50931">
    <property type="entry name" value="HTH_LYSR"/>
    <property type="match status" value="1"/>
</dbReference>
<feature type="modified residue" description="4-aspartylphosphate" evidence="6">
    <location>
        <position position="160"/>
    </location>
</feature>
<proteinExistence type="predicted"/>
<gene>
    <name evidence="9" type="ORF">ACHFJ0_19180</name>
</gene>
<name>A0ABW7LRP4_9RHOB</name>